<sequence length="92" mass="10537">MKAVAEEFSALVTCFLNRIDDDGDKTTKNYDSRPRFQIRCFNCVAEVNICGHAISIWSCERQRVRVPQLIWTVDCEKNIQISGVRGSIKNVE</sequence>
<comment type="caution">
    <text evidence="1">The sequence shown here is derived from an EMBL/GenBank/DDBJ whole genome shotgun (WGS) entry which is preliminary data.</text>
</comment>
<dbReference type="Proteomes" id="UP001417504">
    <property type="component" value="Unassembled WGS sequence"/>
</dbReference>
<reference evidence="1 2" key="1">
    <citation type="submission" date="2024-01" db="EMBL/GenBank/DDBJ databases">
        <title>Genome assemblies of Stephania.</title>
        <authorList>
            <person name="Yang L."/>
        </authorList>
    </citation>
    <scope>NUCLEOTIDE SEQUENCE [LARGE SCALE GENOMIC DNA]</scope>
    <source>
        <strain evidence="1">QJT</strain>
        <tissue evidence="1">Leaf</tissue>
    </source>
</reference>
<keyword evidence="2" id="KW-1185">Reference proteome</keyword>
<name>A0AAP0PJX5_9MAGN</name>
<evidence type="ECO:0000313" key="2">
    <source>
        <dbReference type="Proteomes" id="UP001417504"/>
    </source>
</evidence>
<dbReference type="AlphaFoldDB" id="A0AAP0PJX5"/>
<proteinExistence type="predicted"/>
<dbReference type="SUPFAM" id="SSF54506">
    <property type="entry name" value="Diaminopimelate epimerase-like"/>
    <property type="match status" value="1"/>
</dbReference>
<dbReference type="Pfam" id="PF02567">
    <property type="entry name" value="PhzC-PhzF"/>
    <property type="match status" value="1"/>
</dbReference>
<protein>
    <submittedName>
        <fullName evidence="1">Uncharacterized protein</fullName>
    </submittedName>
</protein>
<accession>A0AAP0PJX5</accession>
<dbReference type="EMBL" id="JBBNAE010000002">
    <property type="protein sequence ID" value="KAK9146722.1"/>
    <property type="molecule type" value="Genomic_DNA"/>
</dbReference>
<dbReference type="GO" id="GO:0003824">
    <property type="term" value="F:catalytic activity"/>
    <property type="evidence" value="ECO:0007669"/>
    <property type="project" value="InterPro"/>
</dbReference>
<evidence type="ECO:0000313" key="1">
    <source>
        <dbReference type="EMBL" id="KAK9146722.1"/>
    </source>
</evidence>
<organism evidence="1 2">
    <name type="scientific">Stephania japonica</name>
    <dbReference type="NCBI Taxonomy" id="461633"/>
    <lineage>
        <taxon>Eukaryota</taxon>
        <taxon>Viridiplantae</taxon>
        <taxon>Streptophyta</taxon>
        <taxon>Embryophyta</taxon>
        <taxon>Tracheophyta</taxon>
        <taxon>Spermatophyta</taxon>
        <taxon>Magnoliopsida</taxon>
        <taxon>Ranunculales</taxon>
        <taxon>Menispermaceae</taxon>
        <taxon>Menispermoideae</taxon>
        <taxon>Cissampelideae</taxon>
        <taxon>Stephania</taxon>
    </lineage>
</organism>
<dbReference type="Gene3D" id="3.10.310.10">
    <property type="entry name" value="Diaminopimelate Epimerase, Chain A, domain 1"/>
    <property type="match status" value="1"/>
</dbReference>
<gene>
    <name evidence="1" type="ORF">Sjap_006625</name>
</gene>
<dbReference type="InterPro" id="IPR003719">
    <property type="entry name" value="Phenazine_PhzF-like"/>
</dbReference>